<evidence type="ECO:0000313" key="2">
    <source>
        <dbReference type="EMBL" id="NLW35665.1"/>
    </source>
</evidence>
<dbReference type="SUPFAM" id="SSF51735">
    <property type="entry name" value="NAD(P)-binding Rossmann-fold domains"/>
    <property type="match status" value="1"/>
</dbReference>
<comment type="similarity">
    <text evidence="1">Belongs to the short-chain dehydrogenases/reductases (SDR) family.</text>
</comment>
<dbReference type="FunFam" id="3.40.50.720:FF:000084">
    <property type="entry name" value="Short-chain dehydrogenase reductase"/>
    <property type="match status" value="1"/>
</dbReference>
<dbReference type="PANTHER" id="PTHR42879:SF2">
    <property type="entry name" value="3-OXOACYL-[ACYL-CARRIER-PROTEIN] REDUCTASE FABG"/>
    <property type="match status" value="1"/>
</dbReference>
<dbReference type="InterPro" id="IPR002347">
    <property type="entry name" value="SDR_fam"/>
</dbReference>
<dbReference type="PROSITE" id="PS00061">
    <property type="entry name" value="ADH_SHORT"/>
    <property type="match status" value="1"/>
</dbReference>
<dbReference type="PANTHER" id="PTHR42879">
    <property type="entry name" value="3-OXOACYL-(ACYL-CARRIER-PROTEIN) REDUCTASE"/>
    <property type="match status" value="1"/>
</dbReference>
<accession>A0A351U2W4</accession>
<comment type="caution">
    <text evidence="2">The sequence shown here is derived from an EMBL/GenBank/DDBJ whole genome shotgun (WGS) entry which is preliminary data.</text>
</comment>
<dbReference type="PRINTS" id="PR00081">
    <property type="entry name" value="GDHRDH"/>
</dbReference>
<dbReference type="PRINTS" id="PR00080">
    <property type="entry name" value="SDRFAMILY"/>
</dbReference>
<dbReference type="InterPro" id="IPR020904">
    <property type="entry name" value="Sc_DH/Rdtase_CS"/>
</dbReference>
<dbReference type="Gene3D" id="3.40.50.720">
    <property type="entry name" value="NAD(P)-binding Rossmann-like Domain"/>
    <property type="match status" value="1"/>
</dbReference>
<dbReference type="InterPro" id="IPR036291">
    <property type="entry name" value="NAD(P)-bd_dom_sf"/>
</dbReference>
<dbReference type="AlphaFoldDB" id="A0A351U2W4"/>
<protein>
    <submittedName>
        <fullName evidence="2">3-oxoacyl-ACP reductase FabG</fullName>
    </submittedName>
</protein>
<dbReference type="NCBIfam" id="NF009466">
    <property type="entry name" value="PRK12826.1-2"/>
    <property type="match status" value="1"/>
</dbReference>
<dbReference type="GO" id="GO:0032787">
    <property type="term" value="P:monocarboxylic acid metabolic process"/>
    <property type="evidence" value="ECO:0007669"/>
    <property type="project" value="UniProtKB-ARBA"/>
</dbReference>
<proteinExistence type="inferred from homology"/>
<sequence length="250" mass="26578">MRLQDKVAVITGASRGIGREIALRFAHEGCQVIVNYHTNAAAAAEVQKQITACGQKALAVKADVSSRIEVRQMLNAALEAFGRIDILVNNAGILKQLPFEEITDEEWDRMQAVCLKGAFITSQEIFPHFKDRHSGRIINIASMGGQFGGPKAPHYAAAKAGLICFTKSTARIMASYGVNANCISPGFVATDMSTKEIDSLGGKDAVGKAIPVGRVGQPQDIATAAVFLASNESAFVTGHVLNVNGGMYMP</sequence>
<name>A0A351U2W4_9BACT</name>
<dbReference type="STRING" id="909663.GCA_000512235_02422"/>
<gene>
    <name evidence="2" type="ORF">GXY80_09330</name>
</gene>
<dbReference type="Pfam" id="PF13561">
    <property type="entry name" value="adh_short_C2"/>
    <property type="match status" value="1"/>
</dbReference>
<reference evidence="2" key="2">
    <citation type="submission" date="2020-01" db="EMBL/GenBank/DDBJ databases">
        <authorList>
            <person name="Campanaro S."/>
        </authorList>
    </citation>
    <scope>NUCLEOTIDE SEQUENCE</scope>
    <source>
        <strain evidence="2">AS06rmzACSIP_7</strain>
    </source>
</reference>
<dbReference type="Proteomes" id="UP000777265">
    <property type="component" value="Unassembled WGS sequence"/>
</dbReference>
<dbReference type="InterPro" id="IPR050259">
    <property type="entry name" value="SDR"/>
</dbReference>
<evidence type="ECO:0000256" key="1">
    <source>
        <dbReference type="ARBA" id="ARBA00006484"/>
    </source>
</evidence>
<organism evidence="2 3">
    <name type="scientific">Syntrophorhabdus aromaticivorans</name>
    <dbReference type="NCBI Taxonomy" id="328301"/>
    <lineage>
        <taxon>Bacteria</taxon>
        <taxon>Pseudomonadati</taxon>
        <taxon>Thermodesulfobacteriota</taxon>
        <taxon>Syntrophorhabdia</taxon>
        <taxon>Syntrophorhabdales</taxon>
        <taxon>Syntrophorhabdaceae</taxon>
        <taxon>Syntrophorhabdus</taxon>
    </lineage>
</organism>
<dbReference type="NCBIfam" id="NF005559">
    <property type="entry name" value="PRK07231.1"/>
    <property type="match status" value="1"/>
</dbReference>
<reference evidence="2" key="1">
    <citation type="journal article" date="2020" name="Biotechnol. Biofuels">
        <title>New insights from the biogas microbiome by comprehensive genome-resolved metagenomics of nearly 1600 species originating from multiple anaerobic digesters.</title>
        <authorList>
            <person name="Campanaro S."/>
            <person name="Treu L."/>
            <person name="Rodriguez-R L.M."/>
            <person name="Kovalovszki A."/>
            <person name="Ziels R.M."/>
            <person name="Maus I."/>
            <person name="Zhu X."/>
            <person name="Kougias P.G."/>
            <person name="Basile A."/>
            <person name="Luo G."/>
            <person name="Schluter A."/>
            <person name="Konstantinidis K.T."/>
            <person name="Angelidaki I."/>
        </authorList>
    </citation>
    <scope>NUCLEOTIDE SEQUENCE</scope>
    <source>
        <strain evidence="2">AS06rmzACSIP_7</strain>
    </source>
</reference>
<evidence type="ECO:0000313" key="3">
    <source>
        <dbReference type="Proteomes" id="UP000777265"/>
    </source>
</evidence>
<dbReference type="EMBL" id="JAAYEE010000156">
    <property type="protein sequence ID" value="NLW35665.1"/>
    <property type="molecule type" value="Genomic_DNA"/>
</dbReference>